<comment type="caution">
    <text evidence="1">The sequence shown here is derived from an EMBL/GenBank/DDBJ whole genome shotgun (WGS) entry which is preliminary data.</text>
</comment>
<name>A0A392UIK5_9FABA</name>
<accession>A0A392UIK5</accession>
<dbReference type="EMBL" id="LXQA010838724">
    <property type="protein sequence ID" value="MCI73453.1"/>
    <property type="molecule type" value="Genomic_DNA"/>
</dbReference>
<dbReference type="Proteomes" id="UP000265520">
    <property type="component" value="Unassembled WGS sequence"/>
</dbReference>
<proteinExistence type="predicted"/>
<evidence type="ECO:0000313" key="1">
    <source>
        <dbReference type="EMBL" id="MCI73453.1"/>
    </source>
</evidence>
<dbReference type="AlphaFoldDB" id="A0A392UIK5"/>
<reference evidence="1 2" key="1">
    <citation type="journal article" date="2018" name="Front. Plant Sci.">
        <title>Red Clover (Trifolium pratense) and Zigzag Clover (T. medium) - A Picture of Genomic Similarities and Differences.</title>
        <authorList>
            <person name="Dluhosova J."/>
            <person name="Istvanek J."/>
            <person name="Nedelnik J."/>
            <person name="Repkova J."/>
        </authorList>
    </citation>
    <scope>NUCLEOTIDE SEQUENCE [LARGE SCALE GENOMIC DNA]</scope>
    <source>
        <strain evidence="2">cv. 10/8</strain>
        <tissue evidence="1">Leaf</tissue>
    </source>
</reference>
<organism evidence="1 2">
    <name type="scientific">Trifolium medium</name>
    <dbReference type="NCBI Taxonomy" id="97028"/>
    <lineage>
        <taxon>Eukaryota</taxon>
        <taxon>Viridiplantae</taxon>
        <taxon>Streptophyta</taxon>
        <taxon>Embryophyta</taxon>
        <taxon>Tracheophyta</taxon>
        <taxon>Spermatophyta</taxon>
        <taxon>Magnoliopsida</taxon>
        <taxon>eudicotyledons</taxon>
        <taxon>Gunneridae</taxon>
        <taxon>Pentapetalae</taxon>
        <taxon>rosids</taxon>
        <taxon>fabids</taxon>
        <taxon>Fabales</taxon>
        <taxon>Fabaceae</taxon>
        <taxon>Papilionoideae</taxon>
        <taxon>50 kb inversion clade</taxon>
        <taxon>NPAAA clade</taxon>
        <taxon>Hologalegina</taxon>
        <taxon>IRL clade</taxon>
        <taxon>Trifolieae</taxon>
        <taxon>Trifolium</taxon>
    </lineage>
</organism>
<keyword evidence="2" id="KW-1185">Reference proteome</keyword>
<sequence>MEVTESKSGFATGCGGTDCGVGEVGRTVRLDGETFRRRRK</sequence>
<protein>
    <submittedName>
        <fullName evidence="1">Uncharacterized protein</fullName>
    </submittedName>
</protein>
<evidence type="ECO:0000313" key="2">
    <source>
        <dbReference type="Proteomes" id="UP000265520"/>
    </source>
</evidence>